<name>A0A388T875_TERA1</name>
<proteinExistence type="predicted"/>
<evidence type="ECO:0000313" key="1">
    <source>
        <dbReference type="EMBL" id="GBR72723.1"/>
    </source>
</evidence>
<organism evidence="1 2">
    <name type="scientific">Termititenax aidoneus</name>
    <dbReference type="NCBI Taxonomy" id="2218524"/>
    <lineage>
        <taxon>Bacteria</taxon>
        <taxon>Bacillati</taxon>
        <taxon>Candidatus Margulisiibacteriota</taxon>
        <taxon>Candidatus Termititenacia</taxon>
        <taxon>Candidatus Termititenacales</taxon>
        <taxon>Candidatus Termititenacaceae</taxon>
        <taxon>Candidatus Termititenax</taxon>
    </lineage>
</organism>
<sequence length="338" mass="38682">MSGGGQLTGWLNLPEQEKTELGLRYIPEFFWSAPEYALDIDLALNGSLTSGADSKLKIHRLWSRWSTAQMEIRFGLQKVNFGSATLFRPLQWFDTLDPLDPLGFTESVKGLLLRYYLPNNANFWLWGLYGNDELKGPEIVPAKKQDLEFGGRLQLPVFNGEAGLTYHQRRLDFGRSPTFSMQSDEITPERRIGLDGKWDLGIGIWLEAAHIAADIDNKFLRDLYLENQYHSTIGADYTFDLGNGLHVLIEKYNLDTDLYRADRNHNTQAYGALADYPVGLYDTVSVIQYYAKKNDSLSLRWQRTYDDWVWQFLATAAPDYTAQKKTTGALQVLLSYNY</sequence>
<dbReference type="SUPFAM" id="SSF56935">
    <property type="entry name" value="Porins"/>
    <property type="match status" value="1"/>
</dbReference>
<comment type="caution">
    <text evidence="1">The sequence shown here is derived from an EMBL/GenBank/DDBJ whole genome shotgun (WGS) entry which is preliminary data.</text>
</comment>
<keyword evidence="2" id="KW-1185">Reference proteome</keyword>
<reference evidence="1 2" key="1">
    <citation type="journal article" date="2019" name="ISME J.">
        <title>Genome analyses of uncultured TG2/ZB3 bacteria in 'Margulisbacteria' specifically attached to ectosymbiotic spirochetes of protists in the termite gut.</title>
        <authorList>
            <person name="Utami Y.D."/>
            <person name="Kuwahara H."/>
            <person name="Igai K."/>
            <person name="Murakami T."/>
            <person name="Sugaya K."/>
            <person name="Morikawa T."/>
            <person name="Nagura Y."/>
            <person name="Yuki M."/>
            <person name="Deevong P."/>
            <person name="Inoue T."/>
            <person name="Kihara K."/>
            <person name="Lo N."/>
            <person name="Yamada A."/>
            <person name="Ohkuma M."/>
            <person name="Hongoh Y."/>
        </authorList>
    </citation>
    <scope>NUCLEOTIDE SEQUENCE [LARGE SCALE GENOMIC DNA]</scope>
    <source>
        <strain evidence="1">NkOx7-01</strain>
    </source>
</reference>
<protein>
    <submittedName>
        <fullName evidence="1">Uncharacterized protein</fullName>
    </submittedName>
</protein>
<dbReference type="Proteomes" id="UP000269352">
    <property type="component" value="Unassembled WGS sequence"/>
</dbReference>
<gene>
    <name evidence="1" type="ORF">NO1_0219</name>
</gene>
<evidence type="ECO:0000313" key="2">
    <source>
        <dbReference type="Proteomes" id="UP000269352"/>
    </source>
</evidence>
<dbReference type="AlphaFoldDB" id="A0A388T875"/>
<dbReference type="EMBL" id="BGZN01000002">
    <property type="protein sequence ID" value="GBR72723.1"/>
    <property type="molecule type" value="Genomic_DNA"/>
</dbReference>
<accession>A0A388T875</accession>